<evidence type="ECO:0000313" key="1">
    <source>
        <dbReference type="EMBL" id="KAG6712219.1"/>
    </source>
</evidence>
<dbReference type="EMBL" id="CM031829">
    <property type="protein sequence ID" value="KAG6712219.1"/>
    <property type="molecule type" value="Genomic_DNA"/>
</dbReference>
<proteinExistence type="predicted"/>
<gene>
    <name evidence="1" type="ORF">I3842_05G093200</name>
</gene>
<protein>
    <submittedName>
        <fullName evidence="1">Uncharacterized protein</fullName>
    </submittedName>
</protein>
<reference evidence="1" key="1">
    <citation type="submission" date="2021-01" db="EMBL/GenBank/DDBJ databases">
        <authorList>
            <person name="Lovell J.T."/>
            <person name="Bentley N."/>
            <person name="Bhattarai G."/>
            <person name="Jenkins J.W."/>
            <person name="Sreedasyam A."/>
            <person name="Alarcon Y."/>
            <person name="Bock C."/>
            <person name="Boston L."/>
            <person name="Carlson J."/>
            <person name="Cervantes K."/>
            <person name="Clermont K."/>
            <person name="Krom N."/>
            <person name="Kubenka K."/>
            <person name="Mamidi S."/>
            <person name="Mattison C."/>
            <person name="Monteros M."/>
            <person name="Pisani C."/>
            <person name="Plott C."/>
            <person name="Rajasekar S."/>
            <person name="Rhein H.S."/>
            <person name="Rohla C."/>
            <person name="Song M."/>
            <person name="Hilaire R.S."/>
            <person name="Shu S."/>
            <person name="Wells L."/>
            <person name="Wang X."/>
            <person name="Webber J."/>
            <person name="Heerema R.J."/>
            <person name="Klein P."/>
            <person name="Conner P."/>
            <person name="Grauke L."/>
            <person name="Grimwood J."/>
            <person name="Schmutz J."/>
            <person name="Randall J.J."/>
        </authorList>
    </citation>
    <scope>NUCLEOTIDE SEQUENCE</scope>
    <source>
        <tissue evidence="1">Leaf</tissue>
    </source>
</reference>
<dbReference type="AlphaFoldDB" id="A0A922EXL9"/>
<sequence>MGPDVKSGTSLQDSRLNQNQRRWLTAHWLASFQISEHWQTMSTHVLTIFY</sequence>
<dbReference type="Proteomes" id="UP000811246">
    <property type="component" value="Chromosome 5"/>
</dbReference>
<name>A0A922EXL9_CARIL</name>
<accession>A0A922EXL9</accession>
<comment type="caution">
    <text evidence="1">The sequence shown here is derived from an EMBL/GenBank/DDBJ whole genome shotgun (WGS) entry which is preliminary data.</text>
</comment>
<organism evidence="1 2">
    <name type="scientific">Carya illinoinensis</name>
    <name type="common">Pecan</name>
    <dbReference type="NCBI Taxonomy" id="32201"/>
    <lineage>
        <taxon>Eukaryota</taxon>
        <taxon>Viridiplantae</taxon>
        <taxon>Streptophyta</taxon>
        <taxon>Embryophyta</taxon>
        <taxon>Tracheophyta</taxon>
        <taxon>Spermatophyta</taxon>
        <taxon>Magnoliopsida</taxon>
        <taxon>eudicotyledons</taxon>
        <taxon>Gunneridae</taxon>
        <taxon>Pentapetalae</taxon>
        <taxon>rosids</taxon>
        <taxon>fabids</taxon>
        <taxon>Fagales</taxon>
        <taxon>Juglandaceae</taxon>
        <taxon>Carya</taxon>
    </lineage>
</organism>
<evidence type="ECO:0000313" key="2">
    <source>
        <dbReference type="Proteomes" id="UP000811246"/>
    </source>
</evidence>